<accession>A0A0L0NU19</accession>
<dbReference type="VEuPathDB" id="FungiDB:QG37_06065"/>
<gene>
    <name evidence="1" type="ORF">QG37_06065</name>
</gene>
<sequence length="57" mass="6411">MSLQALDFTSAFGLLQVSGANLKNNTCHDIATECYERKTYHAKRTRALQKHGVFPDL</sequence>
<evidence type="ECO:0000313" key="1">
    <source>
        <dbReference type="EMBL" id="KND97666.1"/>
    </source>
</evidence>
<evidence type="ECO:0000313" key="2">
    <source>
        <dbReference type="Proteomes" id="UP000037122"/>
    </source>
</evidence>
<proteinExistence type="predicted"/>
<reference evidence="2" key="1">
    <citation type="journal article" date="2015" name="BMC Genomics">
        <title>Draft genome of a commonly misdiagnosed multidrug resistant pathogen Candida auris.</title>
        <authorList>
            <person name="Chatterjee S."/>
            <person name="Alampalli S.V."/>
            <person name="Nageshan R.K."/>
            <person name="Chettiar S.T."/>
            <person name="Joshi S."/>
            <person name="Tatu U.S."/>
        </authorList>
    </citation>
    <scope>NUCLEOTIDE SEQUENCE [LARGE SCALE GENOMIC DNA]</scope>
    <source>
        <strain evidence="2">6684</strain>
    </source>
</reference>
<dbReference type="EMBL" id="LGST01000041">
    <property type="protein sequence ID" value="KND97666.1"/>
    <property type="molecule type" value="Genomic_DNA"/>
</dbReference>
<name>A0A0L0NU19_CANAR</name>
<dbReference type="AlphaFoldDB" id="A0A0L0NU19"/>
<protein>
    <submittedName>
        <fullName evidence="1">Uncharacterized protein</fullName>
    </submittedName>
</protein>
<dbReference type="Proteomes" id="UP000037122">
    <property type="component" value="Unassembled WGS sequence"/>
</dbReference>
<organism evidence="1 2">
    <name type="scientific">Candidozyma auris</name>
    <name type="common">Yeast</name>
    <name type="synonym">Candida auris</name>
    <dbReference type="NCBI Taxonomy" id="498019"/>
    <lineage>
        <taxon>Eukaryota</taxon>
        <taxon>Fungi</taxon>
        <taxon>Dikarya</taxon>
        <taxon>Ascomycota</taxon>
        <taxon>Saccharomycotina</taxon>
        <taxon>Pichiomycetes</taxon>
        <taxon>Metschnikowiaceae</taxon>
        <taxon>Candidozyma</taxon>
    </lineage>
</organism>
<comment type="caution">
    <text evidence="1">The sequence shown here is derived from an EMBL/GenBank/DDBJ whole genome shotgun (WGS) entry which is preliminary data.</text>
</comment>